<evidence type="ECO:0000256" key="1">
    <source>
        <dbReference type="SAM" id="MobiDB-lite"/>
    </source>
</evidence>
<reference evidence="2" key="1">
    <citation type="submission" date="2020-05" db="EMBL/GenBank/DDBJ databases">
        <title>WGS assembly of Panicum virgatum.</title>
        <authorList>
            <person name="Lovell J.T."/>
            <person name="Jenkins J."/>
            <person name="Shu S."/>
            <person name="Juenger T.E."/>
            <person name="Schmutz J."/>
        </authorList>
    </citation>
    <scope>NUCLEOTIDE SEQUENCE</scope>
    <source>
        <strain evidence="2">AP13</strain>
    </source>
</reference>
<comment type="caution">
    <text evidence="2">The sequence shown here is derived from an EMBL/GenBank/DDBJ whole genome shotgun (WGS) entry which is preliminary data.</text>
</comment>
<keyword evidence="3" id="KW-1185">Reference proteome</keyword>
<evidence type="ECO:0000313" key="3">
    <source>
        <dbReference type="Proteomes" id="UP000823388"/>
    </source>
</evidence>
<accession>A0A8T0QNK3</accession>
<feature type="region of interest" description="Disordered" evidence="1">
    <location>
        <begin position="1"/>
        <end position="44"/>
    </location>
</feature>
<dbReference type="Proteomes" id="UP000823388">
    <property type="component" value="Chromosome 7K"/>
</dbReference>
<proteinExistence type="predicted"/>
<gene>
    <name evidence="2" type="ORF">PVAP13_7KG228210</name>
</gene>
<feature type="compositionally biased region" description="Basic and acidic residues" evidence="1">
    <location>
        <begin position="1"/>
        <end position="13"/>
    </location>
</feature>
<protein>
    <submittedName>
        <fullName evidence="2">Uncharacterized protein</fullName>
    </submittedName>
</protein>
<dbReference type="AlphaFoldDB" id="A0A8T0QNK3"/>
<name>A0A8T0QNK3_PANVG</name>
<evidence type="ECO:0000313" key="2">
    <source>
        <dbReference type="EMBL" id="KAG2573106.1"/>
    </source>
</evidence>
<sequence>MQHQDRNPRERKSMRTSPINSDSPAHHEKMSAASGGRKRQRAVGFRIPRKAFRLCVRDEYGTRALNDPTVVLRPTPL</sequence>
<dbReference type="EMBL" id="CM029049">
    <property type="protein sequence ID" value="KAG2573106.1"/>
    <property type="molecule type" value="Genomic_DNA"/>
</dbReference>
<organism evidence="2 3">
    <name type="scientific">Panicum virgatum</name>
    <name type="common">Blackwell switchgrass</name>
    <dbReference type="NCBI Taxonomy" id="38727"/>
    <lineage>
        <taxon>Eukaryota</taxon>
        <taxon>Viridiplantae</taxon>
        <taxon>Streptophyta</taxon>
        <taxon>Embryophyta</taxon>
        <taxon>Tracheophyta</taxon>
        <taxon>Spermatophyta</taxon>
        <taxon>Magnoliopsida</taxon>
        <taxon>Liliopsida</taxon>
        <taxon>Poales</taxon>
        <taxon>Poaceae</taxon>
        <taxon>PACMAD clade</taxon>
        <taxon>Panicoideae</taxon>
        <taxon>Panicodae</taxon>
        <taxon>Paniceae</taxon>
        <taxon>Panicinae</taxon>
        <taxon>Panicum</taxon>
        <taxon>Panicum sect. Hiantes</taxon>
    </lineage>
</organism>